<dbReference type="InterPro" id="IPR024311">
    <property type="entry name" value="Lipocalin-like"/>
</dbReference>
<dbReference type="Proteomes" id="UP000652198">
    <property type="component" value="Unassembled WGS sequence"/>
</dbReference>
<feature type="domain" description="Lipocalin-like" evidence="2">
    <location>
        <begin position="33"/>
        <end position="165"/>
    </location>
</feature>
<evidence type="ECO:0000256" key="1">
    <source>
        <dbReference type="SAM" id="SignalP"/>
    </source>
</evidence>
<proteinExistence type="predicted"/>
<protein>
    <recommendedName>
        <fullName evidence="2">Lipocalin-like domain-containing protein</fullName>
    </recommendedName>
</protein>
<accession>A0ABX2BY73</accession>
<keyword evidence="4" id="KW-1185">Reference proteome</keyword>
<evidence type="ECO:0000313" key="4">
    <source>
        <dbReference type="Proteomes" id="UP000652198"/>
    </source>
</evidence>
<sequence>MKHSAVIVCCVLCVSSMQAIGQERQNCTGPQLGTWALQSNTTEDLATGEKTELFGAHPSGYLSYGPDCRMSAILVKEGRKAPNSFVPTEAERVELYNGLVAYAGTYSIEGDKISHHVDASWNQSWTGTTQVRQFRIEGKTLYTKTLPARNALTGKESSSVLIWVKVE</sequence>
<dbReference type="Pfam" id="PF13924">
    <property type="entry name" value="Lipocalin_5"/>
    <property type="match status" value="1"/>
</dbReference>
<keyword evidence="1" id="KW-0732">Signal</keyword>
<dbReference type="EMBL" id="WOEY01000122">
    <property type="protein sequence ID" value="NPT45599.1"/>
    <property type="molecule type" value="Genomic_DNA"/>
</dbReference>
<name>A0ABX2BY73_9BURK</name>
<feature type="chain" id="PRO_5047033285" description="Lipocalin-like domain-containing protein" evidence="1">
    <location>
        <begin position="22"/>
        <end position="167"/>
    </location>
</feature>
<comment type="caution">
    <text evidence="3">The sequence shown here is derived from an EMBL/GenBank/DDBJ whole genome shotgun (WGS) entry which is preliminary data.</text>
</comment>
<evidence type="ECO:0000259" key="2">
    <source>
        <dbReference type="Pfam" id="PF13924"/>
    </source>
</evidence>
<organism evidence="3 4">
    <name type="scientific">Paraburkholderia solitsugae</name>
    <dbReference type="NCBI Taxonomy" id="2675748"/>
    <lineage>
        <taxon>Bacteria</taxon>
        <taxon>Pseudomonadati</taxon>
        <taxon>Pseudomonadota</taxon>
        <taxon>Betaproteobacteria</taxon>
        <taxon>Burkholderiales</taxon>
        <taxon>Burkholderiaceae</taxon>
        <taxon>Paraburkholderia</taxon>
    </lineage>
</organism>
<gene>
    <name evidence="3" type="ORF">GNZ12_30615</name>
</gene>
<feature type="signal peptide" evidence="1">
    <location>
        <begin position="1"/>
        <end position="21"/>
    </location>
</feature>
<evidence type="ECO:0000313" key="3">
    <source>
        <dbReference type="EMBL" id="NPT45599.1"/>
    </source>
</evidence>
<reference evidence="3 4" key="1">
    <citation type="submission" date="2019-11" db="EMBL/GenBank/DDBJ databases">
        <title>Metabolism of dissolved organic matter in forest soils.</title>
        <authorList>
            <person name="Cyle K.T."/>
            <person name="Wilhelm R.C."/>
            <person name="Martinez C.E."/>
        </authorList>
    </citation>
    <scope>NUCLEOTIDE SEQUENCE [LARGE SCALE GENOMIC DNA]</scope>
    <source>
        <strain evidence="3 4">1N</strain>
    </source>
</reference>